<evidence type="ECO:0000256" key="5">
    <source>
        <dbReference type="SAM" id="Phobius"/>
    </source>
</evidence>
<dbReference type="GO" id="GO:0016020">
    <property type="term" value="C:membrane"/>
    <property type="evidence" value="ECO:0007669"/>
    <property type="project" value="UniProtKB-SubCell"/>
</dbReference>
<accession>A0A6G9IE53</accession>
<evidence type="ECO:0000256" key="3">
    <source>
        <dbReference type="ARBA" id="ARBA00022989"/>
    </source>
</evidence>
<reference evidence="6 7" key="1">
    <citation type="submission" date="2020-03" db="EMBL/GenBank/DDBJ databases">
        <title>Complete genome sequence of Orbus sp. IPMB12 (BCRC 80908).</title>
        <authorList>
            <person name="Lo W.-S."/>
            <person name="Chang T.-H."/>
            <person name="Kuo C.-H."/>
        </authorList>
    </citation>
    <scope>NUCLEOTIDE SEQUENCE [LARGE SCALE GENOMIC DNA]</scope>
    <source>
        <strain evidence="6 7">IPMB12</strain>
        <plasmid evidence="7">pipmb12</plasmid>
    </source>
</reference>
<organism evidence="6 7">
    <name type="scientific">Zophobihabitans entericus</name>
    <dbReference type="NCBI Taxonomy" id="1635327"/>
    <lineage>
        <taxon>Bacteria</taxon>
        <taxon>Pseudomonadati</taxon>
        <taxon>Pseudomonadota</taxon>
        <taxon>Gammaproteobacteria</taxon>
        <taxon>Orbales</taxon>
        <taxon>Orbaceae</taxon>
        <taxon>Zophobihabitans</taxon>
    </lineage>
</organism>
<evidence type="ECO:0000313" key="6">
    <source>
        <dbReference type="EMBL" id="QIQ22521.1"/>
    </source>
</evidence>
<dbReference type="KEGG" id="orb:IPMB12_11990"/>
<dbReference type="Proteomes" id="UP000501168">
    <property type="component" value="Plasmid pIPMB12"/>
</dbReference>
<feature type="transmembrane region" description="Helical" evidence="5">
    <location>
        <begin position="46"/>
        <end position="64"/>
    </location>
</feature>
<protein>
    <submittedName>
        <fullName evidence="6">Conjugal transfer protein TrbD</fullName>
    </submittedName>
</protein>
<name>A0A6G9IE53_9GAMM</name>
<evidence type="ECO:0000256" key="4">
    <source>
        <dbReference type="ARBA" id="ARBA00023136"/>
    </source>
</evidence>
<feature type="transmembrane region" description="Helical" evidence="5">
    <location>
        <begin position="21"/>
        <end position="40"/>
    </location>
</feature>
<dbReference type="InterPro" id="IPR016704">
    <property type="entry name" value="Conjugal_tfr_TrbD"/>
</dbReference>
<dbReference type="InParanoid" id="A0A6G9IE53"/>
<keyword evidence="6" id="KW-0614">Plasmid</keyword>
<geneLocation type="plasmid" evidence="7">
    <name>pipmb12</name>
</geneLocation>
<dbReference type="NCBIfam" id="NF010395">
    <property type="entry name" value="PRK13823.1"/>
    <property type="match status" value="1"/>
</dbReference>
<keyword evidence="7" id="KW-1185">Reference proteome</keyword>
<dbReference type="RefSeq" id="WP_166917817.1">
    <property type="nucleotide sequence ID" value="NZ_CP050254.1"/>
</dbReference>
<dbReference type="PIRSF" id="PIRSF017854">
    <property type="entry name" value="T4SS_TrbD"/>
    <property type="match status" value="1"/>
</dbReference>
<keyword evidence="4 5" id="KW-0472">Membrane</keyword>
<dbReference type="Pfam" id="PF05101">
    <property type="entry name" value="VirB3"/>
    <property type="match status" value="1"/>
</dbReference>
<evidence type="ECO:0000256" key="1">
    <source>
        <dbReference type="ARBA" id="ARBA00004370"/>
    </source>
</evidence>
<sequence>MEIKSVPIRRVGNRDNLFLECDRELVMMAGLLSVALIFSAQDLKATIFGVLLWFFSVYVLRLMAKSDPKMRFVYLRHRKYQAYYAPYSSPFRENTTLQGNRYL</sequence>
<comment type="subcellular location">
    <subcellularLocation>
        <location evidence="1">Membrane</location>
    </subcellularLocation>
</comment>
<keyword evidence="2 5" id="KW-0812">Transmembrane</keyword>
<evidence type="ECO:0000256" key="2">
    <source>
        <dbReference type="ARBA" id="ARBA00022692"/>
    </source>
</evidence>
<gene>
    <name evidence="6" type="ORF">IPMB12_11990</name>
</gene>
<keyword evidence="3 5" id="KW-1133">Transmembrane helix</keyword>
<evidence type="ECO:0000313" key="7">
    <source>
        <dbReference type="Proteomes" id="UP000501168"/>
    </source>
</evidence>
<dbReference type="InterPro" id="IPR007792">
    <property type="entry name" value="T4SS_VirB3/TrbD/AvhB"/>
</dbReference>
<dbReference type="EMBL" id="CP050254">
    <property type="protein sequence ID" value="QIQ22521.1"/>
    <property type="molecule type" value="Genomic_DNA"/>
</dbReference>
<dbReference type="AlphaFoldDB" id="A0A6G9IE53"/>
<proteinExistence type="predicted"/>